<dbReference type="EMBL" id="LATX01001914">
    <property type="protein sequence ID" value="KTB36284.1"/>
    <property type="molecule type" value="Genomic_DNA"/>
</dbReference>
<dbReference type="InterPro" id="IPR043128">
    <property type="entry name" value="Rev_trsase/Diguanyl_cyclase"/>
</dbReference>
<comment type="caution">
    <text evidence="2">The sequence shown here is derived from an EMBL/GenBank/DDBJ whole genome shotgun (WGS) entry which is preliminary data.</text>
</comment>
<dbReference type="Proteomes" id="UP000054988">
    <property type="component" value="Unassembled WGS sequence"/>
</dbReference>
<dbReference type="Pfam" id="PF00078">
    <property type="entry name" value="RVT_1"/>
    <property type="match status" value="1"/>
</dbReference>
<dbReference type="PROSITE" id="PS50878">
    <property type="entry name" value="RT_POL"/>
    <property type="match status" value="1"/>
</dbReference>
<dbReference type="PANTHER" id="PTHR24559:SF440">
    <property type="entry name" value="RIBONUCLEASE H"/>
    <property type="match status" value="1"/>
</dbReference>
<protein>
    <recommendedName>
        <fullName evidence="1">Reverse transcriptase domain-containing protein</fullName>
    </recommendedName>
</protein>
<gene>
    <name evidence="2" type="ORF">WG66_11144</name>
</gene>
<dbReference type="CDD" id="cd01647">
    <property type="entry name" value="RT_LTR"/>
    <property type="match status" value="1"/>
</dbReference>
<reference evidence="2 3" key="1">
    <citation type="submission" date="2015-12" db="EMBL/GenBank/DDBJ databases">
        <title>Draft genome sequence of Moniliophthora roreri, the causal agent of frosty pod rot of cacao.</title>
        <authorList>
            <person name="Aime M.C."/>
            <person name="Diaz-Valderrama J.R."/>
            <person name="Kijpornyongpan T."/>
            <person name="Phillips-Mora W."/>
        </authorList>
    </citation>
    <scope>NUCLEOTIDE SEQUENCE [LARGE SCALE GENOMIC DNA]</scope>
    <source>
        <strain evidence="2 3">MCA 2952</strain>
    </source>
</reference>
<dbReference type="PANTHER" id="PTHR24559">
    <property type="entry name" value="TRANSPOSON TY3-I GAG-POL POLYPROTEIN"/>
    <property type="match status" value="1"/>
</dbReference>
<feature type="domain" description="Reverse transcriptase" evidence="1">
    <location>
        <begin position="1"/>
        <end position="170"/>
    </location>
</feature>
<dbReference type="InterPro" id="IPR000477">
    <property type="entry name" value="RT_dom"/>
</dbReference>
<dbReference type="SUPFAM" id="SSF56672">
    <property type="entry name" value="DNA/RNA polymerases"/>
    <property type="match status" value="1"/>
</dbReference>
<dbReference type="InterPro" id="IPR053134">
    <property type="entry name" value="RNA-dir_DNA_polymerase"/>
</dbReference>
<dbReference type="eggNOG" id="KOG0017">
    <property type="taxonomic scope" value="Eukaryota"/>
</dbReference>
<organism evidence="2 3">
    <name type="scientific">Moniliophthora roreri</name>
    <name type="common">Frosty pod rot fungus</name>
    <name type="synonym">Monilia roreri</name>
    <dbReference type="NCBI Taxonomy" id="221103"/>
    <lineage>
        <taxon>Eukaryota</taxon>
        <taxon>Fungi</taxon>
        <taxon>Dikarya</taxon>
        <taxon>Basidiomycota</taxon>
        <taxon>Agaricomycotina</taxon>
        <taxon>Agaricomycetes</taxon>
        <taxon>Agaricomycetidae</taxon>
        <taxon>Agaricales</taxon>
        <taxon>Marasmiineae</taxon>
        <taxon>Marasmiaceae</taxon>
        <taxon>Moniliophthora</taxon>
    </lineage>
</organism>
<evidence type="ECO:0000313" key="3">
    <source>
        <dbReference type="Proteomes" id="UP000054988"/>
    </source>
</evidence>
<evidence type="ECO:0000313" key="2">
    <source>
        <dbReference type="EMBL" id="KTB36284.1"/>
    </source>
</evidence>
<sequence>MVSPFFFVAKQEKGALWPNQDYWELNKGTIKNTYPLPLVSKLLDKLKGATIFSKLDLQNSYNNVQIKDGNQWKAAFKTNRGLFIPTVMFFGLSNSPATFQAFMNNILSDFINEGWSVVYMDDILLFSKNPEDHREQTERLMRRIQKHNLYLKLEKCKFDVTEVVFLGIVI</sequence>
<dbReference type="AlphaFoldDB" id="A0A0W0FIZ3"/>
<name>A0A0W0FIZ3_MONRR</name>
<accession>A0A0W0FIZ3</accession>
<dbReference type="Gene3D" id="3.30.70.270">
    <property type="match status" value="1"/>
</dbReference>
<evidence type="ECO:0000259" key="1">
    <source>
        <dbReference type="PROSITE" id="PS50878"/>
    </source>
</evidence>
<dbReference type="Gene3D" id="3.10.10.10">
    <property type="entry name" value="HIV Type 1 Reverse Transcriptase, subunit A, domain 1"/>
    <property type="match status" value="1"/>
</dbReference>
<proteinExistence type="predicted"/>
<dbReference type="InterPro" id="IPR043502">
    <property type="entry name" value="DNA/RNA_pol_sf"/>
</dbReference>